<feature type="signal peptide" evidence="1">
    <location>
        <begin position="1"/>
        <end position="19"/>
    </location>
</feature>
<dbReference type="HOGENOM" id="CLU_2025103_0_0_5"/>
<protein>
    <recommendedName>
        <fullName evidence="4">Lipoprotein</fullName>
    </recommendedName>
</protein>
<evidence type="ECO:0008006" key="4">
    <source>
        <dbReference type="Google" id="ProtNLM"/>
    </source>
</evidence>
<dbReference type="EMBL" id="APVH01000013">
    <property type="protein sequence ID" value="EPX83906.1"/>
    <property type="molecule type" value="Genomic_DNA"/>
</dbReference>
<proteinExistence type="predicted"/>
<evidence type="ECO:0000256" key="1">
    <source>
        <dbReference type="SAM" id="SignalP"/>
    </source>
</evidence>
<dbReference type="Proteomes" id="UP000015347">
    <property type="component" value="Unassembled WGS sequence"/>
</dbReference>
<keyword evidence="3" id="KW-1185">Reference proteome</keyword>
<name>S9QR65_9RHOB</name>
<evidence type="ECO:0000313" key="3">
    <source>
        <dbReference type="Proteomes" id="UP000015347"/>
    </source>
</evidence>
<dbReference type="AlphaFoldDB" id="S9QR65"/>
<organism evidence="2 3">
    <name type="scientific">Salipiger mucosus DSM 16094</name>
    <dbReference type="NCBI Taxonomy" id="1123237"/>
    <lineage>
        <taxon>Bacteria</taxon>
        <taxon>Pseudomonadati</taxon>
        <taxon>Pseudomonadota</taxon>
        <taxon>Alphaproteobacteria</taxon>
        <taxon>Rhodobacterales</taxon>
        <taxon>Roseobacteraceae</taxon>
        <taxon>Salipiger</taxon>
    </lineage>
</organism>
<comment type="caution">
    <text evidence="2">The sequence shown here is derived from an EMBL/GenBank/DDBJ whole genome shotgun (WGS) entry which is preliminary data.</text>
</comment>
<dbReference type="STRING" id="1123237.Salmuc_01681"/>
<feature type="chain" id="PRO_5004568191" description="Lipoprotein" evidence="1">
    <location>
        <begin position="20"/>
        <end position="122"/>
    </location>
</feature>
<keyword evidence="1" id="KW-0732">Signal</keyword>
<accession>S9QR65</accession>
<dbReference type="PROSITE" id="PS51257">
    <property type="entry name" value="PROKAR_LIPOPROTEIN"/>
    <property type="match status" value="1"/>
</dbReference>
<reference evidence="3" key="1">
    <citation type="journal article" date="2014" name="Stand. Genomic Sci.">
        <title>Genome sequence of the exopolysaccharide-producing Salipiger mucosus type strain (DSM 16094(T)), a moderately halophilic member of the Roseobacter clade.</title>
        <authorList>
            <person name="Riedel T."/>
            <person name="Spring S."/>
            <person name="Fiebig A."/>
            <person name="Petersen J."/>
            <person name="Kyrpides N.C."/>
            <person name="Goker M."/>
            <person name="Klenk H.P."/>
        </authorList>
    </citation>
    <scope>NUCLEOTIDE SEQUENCE [LARGE SCALE GENOMIC DNA]</scope>
    <source>
        <strain evidence="3">DSM 16094</strain>
    </source>
</reference>
<gene>
    <name evidence="2" type="ORF">Salmuc_01681</name>
</gene>
<sequence length="122" mass="12998">MKRIVFLALVGLGVAACQATPENMGSQTMETATVVDTFIGKRLVTENGGVFLFNPDGTVGGSLRGEEIVGTYTADTQEVCSTYSAPEFLTGREFCSVPVISDNTVVFERRDGSSSPVYMIEG</sequence>
<evidence type="ECO:0000313" key="2">
    <source>
        <dbReference type="EMBL" id="EPX83906.1"/>
    </source>
</evidence>